<accession>A0ABN2VXR5</accession>
<dbReference type="EMBL" id="BAAAPY010000004">
    <property type="protein sequence ID" value="GAA2076288.1"/>
    <property type="molecule type" value="Genomic_DNA"/>
</dbReference>
<comment type="caution">
    <text evidence="3">The sequence shown here is derived from an EMBL/GenBank/DDBJ whole genome shotgun (WGS) entry which is preliminary data.</text>
</comment>
<dbReference type="Proteomes" id="UP001501480">
    <property type="component" value="Unassembled WGS sequence"/>
</dbReference>
<gene>
    <name evidence="3" type="ORF">GCM10009821_14400</name>
</gene>
<organism evidence="3 4">
    <name type="scientific">Aeromicrobium halocynthiae</name>
    <dbReference type="NCBI Taxonomy" id="560557"/>
    <lineage>
        <taxon>Bacteria</taxon>
        <taxon>Bacillati</taxon>
        <taxon>Actinomycetota</taxon>
        <taxon>Actinomycetes</taxon>
        <taxon>Propionibacteriales</taxon>
        <taxon>Nocardioidaceae</taxon>
        <taxon>Aeromicrobium</taxon>
    </lineage>
</organism>
<evidence type="ECO:0000256" key="2">
    <source>
        <dbReference type="SAM" id="Phobius"/>
    </source>
</evidence>
<reference evidence="3 4" key="1">
    <citation type="journal article" date="2019" name="Int. J. Syst. Evol. Microbiol.">
        <title>The Global Catalogue of Microorganisms (GCM) 10K type strain sequencing project: providing services to taxonomists for standard genome sequencing and annotation.</title>
        <authorList>
            <consortium name="The Broad Institute Genomics Platform"/>
            <consortium name="The Broad Institute Genome Sequencing Center for Infectious Disease"/>
            <person name="Wu L."/>
            <person name="Ma J."/>
        </authorList>
    </citation>
    <scope>NUCLEOTIDE SEQUENCE [LARGE SCALE GENOMIC DNA]</scope>
    <source>
        <strain evidence="3 4">JCM 15749</strain>
    </source>
</reference>
<evidence type="ECO:0000313" key="3">
    <source>
        <dbReference type="EMBL" id="GAA2076288.1"/>
    </source>
</evidence>
<name>A0ABN2VXR5_9ACTN</name>
<feature type="region of interest" description="Disordered" evidence="1">
    <location>
        <begin position="112"/>
        <end position="134"/>
    </location>
</feature>
<sequence>MIVLLVSFLVVVAVVLTLLVVAARPSVRPWVRWVSGVVAAMVTGLIGFLVWSVNNPELEQREIDAPIIAGLRVDGDELSVWPGEQCRNVRTASVRVSVREPRRLEVLRLEGPEPGGDLGPFSVSELQDDPPEGLKVSERWSEGIDLAQFETVVVTVSGSHQTSLEPVIEGSVDHPGEYWFGDDLGWMSVQEAMQQDGEDFYSLCATGMTYE</sequence>
<feature type="transmembrane region" description="Helical" evidence="2">
    <location>
        <begin position="33"/>
        <end position="53"/>
    </location>
</feature>
<dbReference type="RefSeq" id="WP_344326397.1">
    <property type="nucleotide sequence ID" value="NZ_BAAAPY010000004.1"/>
</dbReference>
<protein>
    <submittedName>
        <fullName evidence="3">Uncharacterized protein</fullName>
    </submittedName>
</protein>
<keyword evidence="2" id="KW-0472">Membrane</keyword>
<keyword evidence="2" id="KW-1133">Transmembrane helix</keyword>
<keyword evidence="2" id="KW-0812">Transmembrane</keyword>
<keyword evidence="4" id="KW-1185">Reference proteome</keyword>
<evidence type="ECO:0000256" key="1">
    <source>
        <dbReference type="SAM" id="MobiDB-lite"/>
    </source>
</evidence>
<proteinExistence type="predicted"/>
<evidence type="ECO:0000313" key="4">
    <source>
        <dbReference type="Proteomes" id="UP001501480"/>
    </source>
</evidence>